<proteinExistence type="predicted"/>
<accession>Q6L587</accession>
<protein>
    <submittedName>
        <fullName evidence="1">Uncharacterized protein</fullName>
    </submittedName>
</protein>
<sequence length="68" mass="7039">MRRPIRSHPDGCLSCVPGNATGDAGCSRALGCRARATTSSPRDGRAAAAGRRRTSFAANLGGHDRCRA</sequence>
<dbReference type="EMBL" id="AC104279">
    <property type="protein sequence ID" value="AAT38020.1"/>
    <property type="molecule type" value="Genomic_DNA"/>
</dbReference>
<name>Q6L587_ORYSJ</name>
<gene>
    <name evidence="1" type="primary">OJ1393_A07.11</name>
</gene>
<dbReference type="Proteomes" id="UP000000763">
    <property type="component" value="Chromosome 5"/>
</dbReference>
<dbReference type="HOGENOM" id="CLU_3227454_0_0_1"/>
<reference evidence="2" key="1">
    <citation type="journal article" date="2005" name="Nature">
        <title>The map-based sequence of the rice genome.</title>
        <authorList>
            <consortium name="International rice genome sequencing project (IRGSP)"/>
            <person name="Matsumoto T."/>
            <person name="Wu J."/>
            <person name="Kanamori H."/>
            <person name="Katayose Y."/>
            <person name="Fujisawa M."/>
            <person name="Namiki N."/>
            <person name="Mizuno H."/>
            <person name="Yamamoto K."/>
            <person name="Antonio B.A."/>
            <person name="Baba T."/>
            <person name="Sakata K."/>
            <person name="Nagamura Y."/>
            <person name="Aoki H."/>
            <person name="Arikawa K."/>
            <person name="Arita K."/>
            <person name="Bito T."/>
            <person name="Chiden Y."/>
            <person name="Fujitsuka N."/>
            <person name="Fukunaka R."/>
            <person name="Hamada M."/>
            <person name="Harada C."/>
            <person name="Hayashi A."/>
            <person name="Hijishita S."/>
            <person name="Honda M."/>
            <person name="Hosokawa S."/>
            <person name="Ichikawa Y."/>
            <person name="Idonuma A."/>
            <person name="Iijima M."/>
            <person name="Ikeda M."/>
            <person name="Ikeno M."/>
            <person name="Ito K."/>
            <person name="Ito S."/>
            <person name="Ito T."/>
            <person name="Ito Y."/>
            <person name="Ito Y."/>
            <person name="Iwabuchi A."/>
            <person name="Kamiya K."/>
            <person name="Karasawa W."/>
            <person name="Kurita K."/>
            <person name="Katagiri S."/>
            <person name="Kikuta A."/>
            <person name="Kobayashi H."/>
            <person name="Kobayashi N."/>
            <person name="Machita K."/>
            <person name="Maehara T."/>
            <person name="Masukawa M."/>
            <person name="Mizubayashi T."/>
            <person name="Mukai Y."/>
            <person name="Nagasaki H."/>
            <person name="Nagata Y."/>
            <person name="Naito S."/>
            <person name="Nakashima M."/>
            <person name="Nakama Y."/>
            <person name="Nakamichi Y."/>
            <person name="Nakamura M."/>
            <person name="Meguro A."/>
            <person name="Negishi M."/>
            <person name="Ohta I."/>
            <person name="Ohta T."/>
            <person name="Okamoto M."/>
            <person name="Ono N."/>
            <person name="Saji S."/>
            <person name="Sakaguchi M."/>
            <person name="Sakai K."/>
            <person name="Shibata M."/>
            <person name="Shimokawa T."/>
            <person name="Song J."/>
            <person name="Takazaki Y."/>
            <person name="Terasawa K."/>
            <person name="Tsugane M."/>
            <person name="Tsuji K."/>
            <person name="Ueda S."/>
            <person name="Waki K."/>
            <person name="Yamagata H."/>
            <person name="Yamamoto M."/>
            <person name="Yamamoto S."/>
            <person name="Yamane H."/>
            <person name="Yoshiki S."/>
            <person name="Yoshihara R."/>
            <person name="Yukawa K."/>
            <person name="Zhong H."/>
            <person name="Yano M."/>
            <person name="Yuan Q."/>
            <person name="Ouyang S."/>
            <person name="Liu J."/>
            <person name="Jones K.M."/>
            <person name="Gansberger K."/>
            <person name="Moffat K."/>
            <person name="Hill J."/>
            <person name="Bera J."/>
            <person name="Fadrosh D."/>
            <person name="Jin S."/>
            <person name="Johri S."/>
            <person name="Kim M."/>
            <person name="Overton L."/>
            <person name="Reardon M."/>
            <person name="Tsitrin T."/>
            <person name="Vuong H."/>
            <person name="Weaver B."/>
            <person name="Ciecko A."/>
            <person name="Tallon L."/>
            <person name="Jackson J."/>
            <person name="Pai G."/>
            <person name="Aken S.V."/>
            <person name="Utterback T."/>
            <person name="Reidmuller S."/>
            <person name="Feldblyum T."/>
            <person name="Hsiao J."/>
            <person name="Zismann V."/>
            <person name="Iobst S."/>
            <person name="de Vazeille A.R."/>
            <person name="Buell C.R."/>
            <person name="Ying K."/>
            <person name="Li Y."/>
            <person name="Lu T."/>
            <person name="Huang Y."/>
            <person name="Zhao Q."/>
            <person name="Feng Q."/>
            <person name="Zhang L."/>
            <person name="Zhu J."/>
            <person name="Weng Q."/>
            <person name="Mu J."/>
            <person name="Lu Y."/>
            <person name="Fan D."/>
            <person name="Liu Y."/>
            <person name="Guan J."/>
            <person name="Zhang Y."/>
            <person name="Yu S."/>
            <person name="Liu X."/>
            <person name="Zhang Y."/>
            <person name="Hong G."/>
            <person name="Han B."/>
            <person name="Choisne N."/>
            <person name="Demange N."/>
            <person name="Orjeda G."/>
            <person name="Samain S."/>
            <person name="Cattolico L."/>
            <person name="Pelletier E."/>
            <person name="Couloux A."/>
            <person name="Segurens B."/>
            <person name="Wincker P."/>
            <person name="D'Hont A."/>
            <person name="Scarpelli C."/>
            <person name="Weissenbach J."/>
            <person name="Salanoubat M."/>
            <person name="Quetier F."/>
            <person name="Yu Y."/>
            <person name="Kim H.R."/>
            <person name="Rambo T."/>
            <person name="Currie J."/>
            <person name="Collura K."/>
            <person name="Luo M."/>
            <person name="Yang T."/>
            <person name="Ammiraju J.S.S."/>
            <person name="Engler F."/>
            <person name="Soderlund C."/>
            <person name="Wing R.A."/>
            <person name="Palmer L.E."/>
            <person name="de la Bastide M."/>
            <person name="Spiegel L."/>
            <person name="Nascimento L."/>
            <person name="Zutavern T."/>
            <person name="O'Shaughnessy A."/>
            <person name="Dike S."/>
            <person name="Dedhia N."/>
            <person name="Preston R."/>
            <person name="Balija V."/>
            <person name="McCombie W.R."/>
            <person name="Chow T."/>
            <person name="Chen H."/>
            <person name="Chung M."/>
            <person name="Chen C."/>
            <person name="Shaw J."/>
            <person name="Wu H."/>
            <person name="Hsiao K."/>
            <person name="Chao Y."/>
            <person name="Chu M."/>
            <person name="Cheng C."/>
            <person name="Hour A."/>
            <person name="Lee P."/>
            <person name="Lin S."/>
            <person name="Lin Y."/>
            <person name="Liou J."/>
            <person name="Liu S."/>
            <person name="Hsing Y."/>
            <person name="Raghuvanshi S."/>
            <person name="Mohanty A."/>
            <person name="Bharti A.K."/>
            <person name="Gaur A."/>
            <person name="Gupta V."/>
            <person name="Kumar D."/>
            <person name="Ravi V."/>
            <person name="Vij S."/>
            <person name="Kapur A."/>
            <person name="Khurana P."/>
            <person name="Khurana P."/>
            <person name="Khurana J.P."/>
            <person name="Tyagi A.K."/>
            <person name="Gaikwad K."/>
            <person name="Singh A."/>
            <person name="Dalal V."/>
            <person name="Srivastava S."/>
            <person name="Dixit A."/>
            <person name="Pal A.K."/>
            <person name="Ghazi I.A."/>
            <person name="Yadav M."/>
            <person name="Pandit A."/>
            <person name="Bhargava A."/>
            <person name="Sureshbabu K."/>
            <person name="Batra K."/>
            <person name="Sharma T.R."/>
            <person name="Mohapatra T."/>
            <person name="Singh N.K."/>
            <person name="Messing J."/>
            <person name="Nelson A.B."/>
            <person name="Fuks G."/>
            <person name="Kavchok S."/>
            <person name="Keizer G."/>
            <person name="Linton E."/>
            <person name="Llaca V."/>
            <person name="Song R."/>
            <person name="Tanyolac B."/>
            <person name="Young S."/>
            <person name="Ho-Il K."/>
            <person name="Hahn J.H."/>
            <person name="Sangsakoo G."/>
            <person name="Vanavichit A."/>
            <person name="de Mattos Luiz.A.T."/>
            <person name="Zimmer P.D."/>
            <person name="Malone G."/>
            <person name="Dellagostin O."/>
            <person name="de Oliveira A.C."/>
            <person name="Bevan M."/>
            <person name="Bancroft I."/>
            <person name="Minx P."/>
            <person name="Cordum H."/>
            <person name="Wilson R."/>
            <person name="Cheng Z."/>
            <person name="Jin W."/>
            <person name="Jiang J."/>
            <person name="Leong S.A."/>
            <person name="Iwama H."/>
            <person name="Gojobori T."/>
            <person name="Itoh T."/>
            <person name="Niimura Y."/>
            <person name="Fujii Y."/>
            <person name="Habara T."/>
            <person name="Sakai H."/>
            <person name="Sato Y."/>
            <person name="Wilson G."/>
            <person name="Kumar K."/>
            <person name="McCouch S."/>
            <person name="Juretic N."/>
            <person name="Hoen D."/>
            <person name="Wright S."/>
            <person name="Bruskiewich R."/>
            <person name="Bureau T."/>
            <person name="Miyao A."/>
            <person name="Hirochika H."/>
            <person name="Nishikawa T."/>
            <person name="Kadowaki K."/>
            <person name="Sugiura M."/>
            <person name="Burr B."/>
            <person name="Sasaki T."/>
        </authorList>
    </citation>
    <scope>NUCLEOTIDE SEQUENCE [LARGE SCALE GENOMIC DNA]</scope>
    <source>
        <strain evidence="2">cv. Nipponbare</strain>
    </source>
</reference>
<reference evidence="2" key="2">
    <citation type="journal article" date="2008" name="Nucleic Acids Res.">
        <title>The rice annotation project database (RAP-DB): 2008 update.</title>
        <authorList>
            <consortium name="The rice annotation project (RAP)"/>
        </authorList>
    </citation>
    <scope>GENOME REANNOTATION</scope>
    <source>
        <strain evidence="2">cv. Nipponbare</strain>
    </source>
</reference>
<organism evidence="1 2">
    <name type="scientific">Oryza sativa subsp. japonica</name>
    <name type="common">Rice</name>
    <dbReference type="NCBI Taxonomy" id="39947"/>
    <lineage>
        <taxon>Eukaryota</taxon>
        <taxon>Viridiplantae</taxon>
        <taxon>Streptophyta</taxon>
        <taxon>Embryophyta</taxon>
        <taxon>Tracheophyta</taxon>
        <taxon>Spermatophyta</taxon>
        <taxon>Magnoliopsida</taxon>
        <taxon>Liliopsida</taxon>
        <taxon>Poales</taxon>
        <taxon>Poaceae</taxon>
        <taxon>BOP clade</taxon>
        <taxon>Oryzoideae</taxon>
        <taxon>Oryzeae</taxon>
        <taxon>Oryzinae</taxon>
        <taxon>Oryza</taxon>
        <taxon>Oryza sativa</taxon>
    </lineage>
</organism>
<evidence type="ECO:0000313" key="1">
    <source>
        <dbReference type="EMBL" id="AAT38020.1"/>
    </source>
</evidence>
<evidence type="ECO:0000313" key="2">
    <source>
        <dbReference type="Proteomes" id="UP000000763"/>
    </source>
</evidence>
<dbReference type="AlphaFoldDB" id="Q6L587"/>